<keyword evidence="3" id="KW-1185">Reference proteome</keyword>
<dbReference type="EMBL" id="LWQT01000028">
    <property type="protein sequence ID" value="OAN54577.1"/>
    <property type="molecule type" value="Genomic_DNA"/>
</dbReference>
<sequence length="282" mass="31690">MTKHVSFSEITKTNLRIKLVDIGANPILGKPPYAPLMDVGEADVIGFEPNPEALAKLNEMKGPNETYLPHAIGDGTRRALHICQDGGMTSLLEPDPKVLDLFHGFPDWGAVIATEEIDTVRLDDIPQARGVDYIKIDIQGGELMALASGPDCLASTLLIQCEVEFMPMYRDQPLFSEVEQFLRGHGFMFHRFFPAVSRVIRPMKVKNDIRAGLSQLVWADAIFIRDITKLDRLSDIQLLKLAKILHECYQSIDVILYLLLEYDRRCSTAIADAYKRFLMTLG</sequence>
<evidence type="ECO:0000259" key="1">
    <source>
        <dbReference type="Pfam" id="PF05050"/>
    </source>
</evidence>
<dbReference type="PANTHER" id="PTHR36973:SF4">
    <property type="entry name" value="NODULATION PROTEIN"/>
    <property type="match status" value="1"/>
</dbReference>
<evidence type="ECO:0000313" key="3">
    <source>
        <dbReference type="Proteomes" id="UP000078428"/>
    </source>
</evidence>
<dbReference type="PANTHER" id="PTHR36973">
    <property type="entry name" value="SLL1456 PROTEIN-RELATED"/>
    <property type="match status" value="1"/>
</dbReference>
<dbReference type="GO" id="GO:0032259">
    <property type="term" value="P:methylation"/>
    <property type="evidence" value="ECO:0007669"/>
    <property type="project" value="UniProtKB-KW"/>
</dbReference>
<dbReference type="Gene3D" id="3.40.50.150">
    <property type="entry name" value="Vaccinia Virus protein VP39"/>
    <property type="match status" value="1"/>
</dbReference>
<feature type="domain" description="Methyltransferase FkbM" evidence="1">
    <location>
        <begin position="21"/>
        <end position="187"/>
    </location>
</feature>
<dbReference type="NCBIfam" id="TIGR01444">
    <property type="entry name" value="fkbM_fam"/>
    <property type="match status" value="1"/>
</dbReference>
<dbReference type="GO" id="GO:0008171">
    <property type="term" value="F:O-methyltransferase activity"/>
    <property type="evidence" value="ECO:0007669"/>
    <property type="project" value="TreeGrafter"/>
</dbReference>
<keyword evidence="2" id="KW-0489">Methyltransferase</keyword>
<comment type="caution">
    <text evidence="2">The sequence shown here is derived from an EMBL/GenBank/DDBJ whole genome shotgun (WGS) entry which is preliminary data.</text>
</comment>
<dbReference type="AlphaFoldDB" id="A0A178MVK8"/>
<protein>
    <submittedName>
        <fullName evidence="2">Methyltransferase FkbM</fullName>
    </submittedName>
</protein>
<dbReference type="Proteomes" id="UP000078428">
    <property type="component" value="Unassembled WGS sequence"/>
</dbReference>
<gene>
    <name evidence="2" type="ORF">A6A04_11660</name>
</gene>
<dbReference type="OrthoDB" id="292760at2"/>
<dbReference type="InterPro" id="IPR006342">
    <property type="entry name" value="FkbM_mtfrase"/>
</dbReference>
<dbReference type="InterPro" id="IPR053188">
    <property type="entry name" value="FkbM_Methyltransferase"/>
</dbReference>
<evidence type="ECO:0000313" key="2">
    <source>
        <dbReference type="EMBL" id="OAN54577.1"/>
    </source>
</evidence>
<reference evidence="2 3" key="1">
    <citation type="submission" date="2016-04" db="EMBL/GenBank/DDBJ databases">
        <title>Draft genome sequence of freshwater magnetotactic bacteria Magnetospirillum marisnigri SP-1 and Magnetospirillum moscoviense BB-1.</title>
        <authorList>
            <person name="Koziaeva V."/>
            <person name="Dziuba M.V."/>
            <person name="Ivanov T.M."/>
            <person name="Kuznetsov B."/>
            <person name="Grouzdev D.S."/>
        </authorList>
    </citation>
    <scope>NUCLEOTIDE SEQUENCE [LARGE SCALE GENOMIC DNA]</scope>
    <source>
        <strain evidence="2 3">SP-1</strain>
    </source>
</reference>
<dbReference type="STRING" id="1285242.A6A04_11660"/>
<organism evidence="2 3">
    <name type="scientific">Paramagnetospirillum marisnigri</name>
    <dbReference type="NCBI Taxonomy" id="1285242"/>
    <lineage>
        <taxon>Bacteria</taxon>
        <taxon>Pseudomonadati</taxon>
        <taxon>Pseudomonadota</taxon>
        <taxon>Alphaproteobacteria</taxon>
        <taxon>Rhodospirillales</taxon>
        <taxon>Magnetospirillaceae</taxon>
        <taxon>Paramagnetospirillum</taxon>
    </lineage>
</organism>
<keyword evidence="2" id="KW-0808">Transferase</keyword>
<name>A0A178MVK8_9PROT</name>
<proteinExistence type="predicted"/>
<dbReference type="Pfam" id="PF05050">
    <property type="entry name" value="Methyltransf_21"/>
    <property type="match status" value="1"/>
</dbReference>
<accession>A0A178MVK8</accession>
<dbReference type="InterPro" id="IPR029063">
    <property type="entry name" value="SAM-dependent_MTases_sf"/>
</dbReference>
<dbReference type="RefSeq" id="WP_082914639.1">
    <property type="nucleotide sequence ID" value="NZ_LWQT01000028.1"/>
</dbReference>
<dbReference type="SUPFAM" id="SSF53335">
    <property type="entry name" value="S-adenosyl-L-methionine-dependent methyltransferases"/>
    <property type="match status" value="1"/>
</dbReference>